<dbReference type="Proteomes" id="UP000799441">
    <property type="component" value="Unassembled WGS sequence"/>
</dbReference>
<sequence length="287" mass="31833">MADSYQKKDHWSSTAYSSAANFVPKLTTTVFSYLDPQPGDNILDIGCGDGVLTAQIAQAAAASSPTGSTRGGTVLGLDASQSFIQTANEKYRPRNCRYALQDCRRISECSEAVTGQWDKVFSNAALHWILCDASTRVDVFTDVHRALKQGGRFVFEMGGKGNVSEVHTAFLAVLAKHGVPLEEARKADPWFFPSVEWMQQSLERVGFKVEKCELEYRPTKLTQAKDWGGIEGWARLMGAQFLEVVPSEQRDAVVKNVCEVLETIISREEDGSKWIGYVRLRAVARKQ</sequence>
<reference evidence="4" key="1">
    <citation type="journal article" date="2020" name="Stud. Mycol.">
        <title>101 Dothideomycetes genomes: a test case for predicting lifestyles and emergence of pathogens.</title>
        <authorList>
            <person name="Haridas S."/>
            <person name="Albert R."/>
            <person name="Binder M."/>
            <person name="Bloem J."/>
            <person name="Labutti K."/>
            <person name="Salamov A."/>
            <person name="Andreopoulos B."/>
            <person name="Baker S."/>
            <person name="Barry K."/>
            <person name="Bills G."/>
            <person name="Bluhm B."/>
            <person name="Cannon C."/>
            <person name="Castanera R."/>
            <person name="Culley D."/>
            <person name="Daum C."/>
            <person name="Ezra D."/>
            <person name="Gonzalez J."/>
            <person name="Henrissat B."/>
            <person name="Kuo A."/>
            <person name="Liang C."/>
            <person name="Lipzen A."/>
            <person name="Lutzoni F."/>
            <person name="Magnuson J."/>
            <person name="Mondo S."/>
            <person name="Nolan M."/>
            <person name="Ohm R."/>
            <person name="Pangilinan J."/>
            <person name="Park H.-J."/>
            <person name="Ramirez L."/>
            <person name="Alfaro M."/>
            <person name="Sun H."/>
            <person name="Tritt A."/>
            <person name="Yoshinaga Y."/>
            <person name="Zwiers L.-H."/>
            <person name="Turgeon B."/>
            <person name="Goodwin S."/>
            <person name="Spatafora J."/>
            <person name="Crous P."/>
            <person name="Grigoriev I."/>
        </authorList>
    </citation>
    <scope>NUCLEOTIDE SEQUENCE</scope>
    <source>
        <strain evidence="4">CBS 116435</strain>
    </source>
</reference>
<keyword evidence="1" id="KW-0489">Methyltransferase</keyword>
<dbReference type="InterPro" id="IPR029063">
    <property type="entry name" value="SAM-dependent_MTases_sf"/>
</dbReference>
<keyword evidence="5" id="KW-1185">Reference proteome</keyword>
<dbReference type="PANTHER" id="PTHR43861">
    <property type="entry name" value="TRANS-ACONITATE 2-METHYLTRANSFERASE-RELATED"/>
    <property type="match status" value="1"/>
</dbReference>
<evidence type="ECO:0000259" key="3">
    <source>
        <dbReference type="Pfam" id="PF13649"/>
    </source>
</evidence>
<name>A0A9P4QBS3_9PEZI</name>
<evidence type="ECO:0000313" key="5">
    <source>
        <dbReference type="Proteomes" id="UP000799441"/>
    </source>
</evidence>
<evidence type="ECO:0000313" key="4">
    <source>
        <dbReference type="EMBL" id="KAF2723290.1"/>
    </source>
</evidence>
<evidence type="ECO:0000256" key="1">
    <source>
        <dbReference type="ARBA" id="ARBA00022603"/>
    </source>
</evidence>
<dbReference type="EMBL" id="MU003777">
    <property type="protein sequence ID" value="KAF2723290.1"/>
    <property type="molecule type" value="Genomic_DNA"/>
</dbReference>
<dbReference type="Gene3D" id="3.40.50.150">
    <property type="entry name" value="Vaccinia Virus protein VP39"/>
    <property type="match status" value="1"/>
</dbReference>
<evidence type="ECO:0000256" key="2">
    <source>
        <dbReference type="ARBA" id="ARBA00022679"/>
    </source>
</evidence>
<comment type="caution">
    <text evidence="4">The sequence shown here is derived from an EMBL/GenBank/DDBJ whole genome shotgun (WGS) entry which is preliminary data.</text>
</comment>
<dbReference type="AlphaFoldDB" id="A0A9P4QBS3"/>
<gene>
    <name evidence="4" type="ORF">K431DRAFT_27665</name>
</gene>
<dbReference type="CDD" id="cd02440">
    <property type="entry name" value="AdoMet_MTases"/>
    <property type="match status" value="1"/>
</dbReference>
<accession>A0A9P4QBS3</accession>
<dbReference type="OrthoDB" id="6329284at2759"/>
<dbReference type="Pfam" id="PF13649">
    <property type="entry name" value="Methyltransf_25"/>
    <property type="match status" value="1"/>
</dbReference>
<feature type="domain" description="Methyltransferase" evidence="3">
    <location>
        <begin position="42"/>
        <end position="151"/>
    </location>
</feature>
<keyword evidence="2" id="KW-0808">Transferase</keyword>
<dbReference type="PANTHER" id="PTHR43861:SF1">
    <property type="entry name" value="TRANS-ACONITATE 2-METHYLTRANSFERASE"/>
    <property type="match status" value="1"/>
</dbReference>
<dbReference type="GO" id="GO:0008168">
    <property type="term" value="F:methyltransferase activity"/>
    <property type="evidence" value="ECO:0007669"/>
    <property type="project" value="UniProtKB-KW"/>
</dbReference>
<dbReference type="GO" id="GO:0032259">
    <property type="term" value="P:methylation"/>
    <property type="evidence" value="ECO:0007669"/>
    <property type="project" value="UniProtKB-KW"/>
</dbReference>
<dbReference type="InterPro" id="IPR041698">
    <property type="entry name" value="Methyltransf_25"/>
</dbReference>
<organism evidence="4 5">
    <name type="scientific">Polychaeton citri CBS 116435</name>
    <dbReference type="NCBI Taxonomy" id="1314669"/>
    <lineage>
        <taxon>Eukaryota</taxon>
        <taxon>Fungi</taxon>
        <taxon>Dikarya</taxon>
        <taxon>Ascomycota</taxon>
        <taxon>Pezizomycotina</taxon>
        <taxon>Dothideomycetes</taxon>
        <taxon>Dothideomycetidae</taxon>
        <taxon>Capnodiales</taxon>
        <taxon>Capnodiaceae</taxon>
        <taxon>Polychaeton</taxon>
    </lineage>
</organism>
<protein>
    <recommendedName>
        <fullName evidence="3">Methyltransferase domain-containing protein</fullName>
    </recommendedName>
</protein>
<proteinExistence type="predicted"/>
<dbReference type="SUPFAM" id="SSF53335">
    <property type="entry name" value="S-adenosyl-L-methionine-dependent methyltransferases"/>
    <property type="match status" value="1"/>
</dbReference>